<dbReference type="InterPro" id="IPR017853">
    <property type="entry name" value="GH"/>
</dbReference>
<dbReference type="PANTHER" id="PTHR34135:SF2">
    <property type="entry name" value="LYSOZYME"/>
    <property type="match status" value="1"/>
</dbReference>
<dbReference type="CDD" id="cd06414">
    <property type="entry name" value="GH25_LytC-like"/>
    <property type="match status" value="1"/>
</dbReference>
<dbReference type="SMART" id="SM00458">
    <property type="entry name" value="RICIN"/>
    <property type="match status" value="3"/>
</dbReference>
<keyword evidence="3" id="KW-0732">Signal</keyword>
<dbReference type="CDD" id="cd00161">
    <property type="entry name" value="beta-trefoil_Ricin-like"/>
    <property type="match status" value="3"/>
</dbReference>
<protein>
    <submittedName>
        <fullName evidence="5">1,4-beta-N-acetylmuramidase</fullName>
    </submittedName>
</protein>
<gene>
    <name evidence="5" type="ORF">BACT_1240</name>
</gene>
<dbReference type="OrthoDB" id="287365at2"/>
<organism evidence="5 6">
    <name type="scientific">Bifidobacterium actinocoloniiforme DSM 22766</name>
    <dbReference type="NCBI Taxonomy" id="1437605"/>
    <lineage>
        <taxon>Bacteria</taxon>
        <taxon>Bacillati</taxon>
        <taxon>Actinomycetota</taxon>
        <taxon>Actinomycetes</taxon>
        <taxon>Bifidobacteriales</taxon>
        <taxon>Bifidobacteriaceae</taxon>
        <taxon>Bifidobacterium</taxon>
    </lineage>
</organism>
<dbReference type="SUPFAM" id="SSF50370">
    <property type="entry name" value="Ricin B-like lectins"/>
    <property type="match status" value="3"/>
</dbReference>
<evidence type="ECO:0000256" key="3">
    <source>
        <dbReference type="SAM" id="SignalP"/>
    </source>
</evidence>
<dbReference type="PROSITE" id="PS50231">
    <property type="entry name" value="RICIN_B_LECTIN"/>
    <property type="match status" value="3"/>
</dbReference>
<feature type="chain" id="PRO_5001817895" evidence="3">
    <location>
        <begin position="29"/>
        <end position="884"/>
    </location>
</feature>
<dbReference type="eggNOG" id="COG2273">
    <property type="taxonomic scope" value="Bacteria"/>
</dbReference>
<dbReference type="Gene3D" id="2.80.10.50">
    <property type="match status" value="9"/>
</dbReference>
<sequence>MSFVQKFFALTAAAGMCLLGTGANPAWAEALVDTVASAEPDNQAFASTVSTEEQLPADKLPDAVSDAIPDGATLVSKNLAVADSGETKDVKTGKTVTDPKLVGTESKPADPLAKTNGRSFIPVPMGLVKEQMDGKEPDSASKVGGDEAVRQSVFSGNMHSQPRRHAEPGRYMSYGQTLQDAAPSPARTVALQNNQYGAYWGMYNGTQAFFQADGGLFAQQAKGVIDVSEWQGDINWEAARNSGVEGAIIRIGYGWGNGFDNKALRNISECKRLGIPFGIYLYSYAYDSGTASSEGANVVDLLRRAGVGPGDLKYPVYYDLELWSWSGHRPPTNPAVYDGIVNSWWWQLQSAGYNKLSVYSYTHYLNTALNSGNIRSRTDWVASYGSRPGFNYPANERCWQYSDGGRINGIKGSVDLNACGLHDFAAELNVNDLPRVNLPDGEYYINSWLKDSSGIDIAGASAASGVPLHLYSYNNSGAQRFVFSKQSDGSYVITNVNSGKALDVSNAVAGNNATVWQYDCNGSTAQRWFIRDAGNSYYLQSALGNWVLDIEGASTADNARVALYQPNGTGAQRFTLASVTTIEANTWYRIRSSINTGLVLDVPGGSMESGTRIQIYPWNGTDAQLYTFKQVGNGIYEISNARSGNNLEIAGGQTQNAAPVQQYQLNGTQSQRWQVRNSGGGEFSFVGSLSNKAMDISGAQAVSGQQMQIYSQNGTAAQKWVLSNEPTVRQRLDQLAAQHRNDVKDGSYVIASGENNRYKVDVAGGTSDNNGKVQLYAGNGTRAQQWVVRHDSQGYLTIMNAGSGKLMDVAGANMSSGARVQQYQANGTYAQKWVAVRQSDGSSKLISALSSDLVLDLPGGAVANNNGLQLYMANGTQAQNWRFE</sequence>
<dbReference type="GO" id="GO:0016998">
    <property type="term" value="P:cell wall macromolecule catabolic process"/>
    <property type="evidence" value="ECO:0007669"/>
    <property type="project" value="InterPro"/>
</dbReference>
<evidence type="ECO:0000259" key="4">
    <source>
        <dbReference type="SMART" id="SM00458"/>
    </source>
</evidence>
<dbReference type="InterPro" id="IPR002053">
    <property type="entry name" value="Glyco_hydro_25"/>
</dbReference>
<dbReference type="eggNOG" id="COG3757">
    <property type="taxonomic scope" value="Bacteria"/>
</dbReference>
<evidence type="ECO:0000313" key="5">
    <source>
        <dbReference type="EMBL" id="KFI40536.1"/>
    </source>
</evidence>
<feature type="domain" description="Ricin B lectin" evidence="4">
    <location>
        <begin position="746"/>
        <end position="884"/>
    </location>
</feature>
<evidence type="ECO:0000256" key="2">
    <source>
        <dbReference type="SAM" id="MobiDB-lite"/>
    </source>
</evidence>
<dbReference type="GO" id="GO:0003796">
    <property type="term" value="F:lysozyme activity"/>
    <property type="evidence" value="ECO:0007669"/>
    <property type="project" value="InterPro"/>
</dbReference>
<dbReference type="Proteomes" id="UP000029015">
    <property type="component" value="Unassembled WGS sequence"/>
</dbReference>
<dbReference type="GO" id="GO:0009253">
    <property type="term" value="P:peptidoglycan catabolic process"/>
    <property type="evidence" value="ECO:0007669"/>
    <property type="project" value="InterPro"/>
</dbReference>
<dbReference type="RefSeq" id="WP_034982867.1">
    <property type="nucleotide sequence ID" value="NZ_CP011786.1"/>
</dbReference>
<dbReference type="SUPFAM" id="SSF51445">
    <property type="entry name" value="(Trans)glycosidases"/>
    <property type="match status" value="1"/>
</dbReference>
<proteinExistence type="inferred from homology"/>
<feature type="domain" description="Ricin B lectin" evidence="4">
    <location>
        <begin position="440"/>
        <end position="577"/>
    </location>
</feature>
<dbReference type="PROSITE" id="PS51904">
    <property type="entry name" value="GLYCOSYL_HYDROL_F25_2"/>
    <property type="match status" value="1"/>
</dbReference>
<feature type="region of interest" description="Disordered" evidence="2">
    <location>
        <begin position="89"/>
        <end position="120"/>
    </location>
</feature>
<dbReference type="GO" id="GO:0016052">
    <property type="term" value="P:carbohydrate catabolic process"/>
    <property type="evidence" value="ECO:0007669"/>
    <property type="project" value="TreeGrafter"/>
</dbReference>
<feature type="domain" description="Ricin B lectin" evidence="4">
    <location>
        <begin position="586"/>
        <end position="723"/>
    </location>
</feature>
<name>A0A086Z1Y6_9BIFI</name>
<dbReference type="eggNOG" id="COG3533">
    <property type="taxonomic scope" value="Bacteria"/>
</dbReference>
<reference evidence="5 6" key="1">
    <citation type="submission" date="2014-03" db="EMBL/GenBank/DDBJ databases">
        <title>Genomics of Bifidobacteria.</title>
        <authorList>
            <person name="Ventura M."/>
            <person name="Milani C."/>
            <person name="Lugli G.A."/>
        </authorList>
    </citation>
    <scope>NUCLEOTIDE SEQUENCE [LARGE SCALE GENOMIC DNA]</scope>
    <source>
        <strain evidence="5 6">DSM 22766</strain>
    </source>
</reference>
<accession>A0A086Z1Y6</accession>
<feature type="signal peptide" evidence="3">
    <location>
        <begin position="1"/>
        <end position="28"/>
    </location>
</feature>
<evidence type="ECO:0000313" key="6">
    <source>
        <dbReference type="Proteomes" id="UP000029015"/>
    </source>
</evidence>
<evidence type="ECO:0000256" key="1">
    <source>
        <dbReference type="ARBA" id="ARBA00010646"/>
    </source>
</evidence>
<dbReference type="InterPro" id="IPR000772">
    <property type="entry name" value="Ricin_B_lectin"/>
</dbReference>
<dbReference type="InterPro" id="IPR035992">
    <property type="entry name" value="Ricin_B-like_lectins"/>
</dbReference>
<comment type="caution">
    <text evidence="5">The sequence shown here is derived from an EMBL/GenBank/DDBJ whole genome shotgun (WGS) entry which is preliminary data.</text>
</comment>
<dbReference type="EMBL" id="JGYK01000001">
    <property type="protein sequence ID" value="KFI40536.1"/>
    <property type="molecule type" value="Genomic_DNA"/>
</dbReference>
<dbReference type="AlphaFoldDB" id="A0A086Z1Y6"/>
<dbReference type="Pfam" id="PF01183">
    <property type="entry name" value="Glyco_hydro_25"/>
    <property type="match status" value="1"/>
</dbReference>
<keyword evidence="6" id="KW-1185">Reference proteome</keyword>
<dbReference type="PANTHER" id="PTHR34135">
    <property type="entry name" value="LYSOZYME"/>
    <property type="match status" value="1"/>
</dbReference>
<comment type="similarity">
    <text evidence="1">Belongs to the glycosyl hydrolase 25 family.</text>
</comment>
<dbReference type="Pfam" id="PF14200">
    <property type="entry name" value="RicinB_lectin_2"/>
    <property type="match status" value="4"/>
</dbReference>
<dbReference type="Gene3D" id="3.20.20.80">
    <property type="entry name" value="Glycosidases"/>
    <property type="match status" value="1"/>
</dbReference>